<evidence type="ECO:0000313" key="5">
    <source>
        <dbReference type="Proteomes" id="UP000627155"/>
    </source>
</evidence>
<gene>
    <name evidence="2" type="ORF">BU072_07655</name>
    <name evidence="3" type="ORF">I6J37_06410</name>
</gene>
<proteinExistence type="predicted"/>
<name>A0A2T4PT56_9STAP</name>
<evidence type="ECO:0000313" key="3">
    <source>
        <dbReference type="EMBL" id="QRO86275.1"/>
    </source>
</evidence>
<reference evidence="2 4" key="1">
    <citation type="journal article" date="2016" name="Front. Microbiol.">
        <title>Comprehensive Phylogenetic Analysis of Bovine Non-aureus Staphylococci Species Based on Whole-Genome Sequencing.</title>
        <authorList>
            <person name="Naushad S."/>
            <person name="Barkema H.W."/>
            <person name="Luby C."/>
            <person name="Condas L.A."/>
            <person name="Nobrega D.B."/>
            <person name="Carson D.A."/>
            <person name="De Buck J."/>
        </authorList>
    </citation>
    <scope>NUCLEOTIDE SEQUENCE [LARGE SCALE GENOMIC DNA]</scope>
    <source>
        <strain evidence="2 4">SNUC 2204</strain>
    </source>
</reference>
<dbReference type="Proteomes" id="UP000241209">
    <property type="component" value="Unassembled WGS sequence"/>
</dbReference>
<keyword evidence="5" id="KW-1185">Reference proteome</keyword>
<dbReference type="OrthoDB" id="2413928at2"/>
<reference evidence="2" key="2">
    <citation type="submission" date="2018-03" db="EMBL/GenBank/DDBJ databases">
        <authorList>
            <person name="Keele B.F."/>
        </authorList>
    </citation>
    <scope>NUCLEOTIDE SEQUENCE</scope>
    <source>
        <strain evidence="2">SNUC 2204</strain>
    </source>
</reference>
<protein>
    <submittedName>
        <fullName evidence="2">Uncharacterized protein</fullName>
    </submittedName>
</protein>
<sequence>MGTLLFIVSLIIILILYLILRMKYIKDFKKRRSVRKREQRIKELVNAAFKIDQLQLIEERKTDIKLKYNKRAIAVQPEQIKLVDAIEDERIEVTYELPNGITKEEVFDFIIDNSNFYISKERYNDLKTHNK</sequence>
<keyword evidence="1" id="KW-1133">Transmembrane helix</keyword>
<dbReference type="RefSeq" id="WP_016912624.1">
    <property type="nucleotide sequence ID" value="NZ_BMDF01000007.1"/>
</dbReference>
<evidence type="ECO:0000313" key="2">
    <source>
        <dbReference type="EMBL" id="PTI29532.1"/>
    </source>
</evidence>
<accession>A0A2T4PT56</accession>
<dbReference type="EMBL" id="PZFK01000013">
    <property type="protein sequence ID" value="PTI29532.1"/>
    <property type="molecule type" value="Genomic_DNA"/>
</dbReference>
<dbReference type="GeneID" id="64117400"/>
<evidence type="ECO:0000256" key="1">
    <source>
        <dbReference type="SAM" id="Phobius"/>
    </source>
</evidence>
<reference evidence="3 5" key="3">
    <citation type="submission" date="2021-02" db="EMBL/GenBank/DDBJ databases">
        <title>FDA dAtabase for Regulatory Grade micrObial Sequences (FDA-ARGOS): Supporting development and validation of Infectious Disease Dx tests.</title>
        <authorList>
            <person name="Sproer C."/>
            <person name="Gronow S."/>
            <person name="Severitt S."/>
            <person name="Schroder I."/>
            <person name="Tallon L."/>
            <person name="Sadzewicz L."/>
            <person name="Zhao X."/>
            <person name="Boylan J."/>
            <person name="Ott S."/>
            <person name="Bowen H."/>
            <person name="Vavikolanu K."/>
            <person name="Mehta A."/>
            <person name="Aluvathingal J."/>
            <person name="Nadendla S."/>
            <person name="Lowell S."/>
            <person name="Myers T."/>
            <person name="Yan Y."/>
            <person name="Sichtig H."/>
        </authorList>
    </citation>
    <scope>NUCLEOTIDE SEQUENCE [LARGE SCALE GENOMIC DNA]</scope>
    <source>
        <strain evidence="3 5">FDAARGOS_1207</strain>
    </source>
</reference>
<organism evidence="2 4">
    <name type="scientific">Mammaliicoccus vitulinus</name>
    <dbReference type="NCBI Taxonomy" id="71237"/>
    <lineage>
        <taxon>Bacteria</taxon>
        <taxon>Bacillati</taxon>
        <taxon>Bacillota</taxon>
        <taxon>Bacilli</taxon>
        <taxon>Bacillales</taxon>
        <taxon>Staphylococcaceae</taxon>
        <taxon>Mammaliicoccus</taxon>
    </lineage>
</organism>
<dbReference type="EMBL" id="CP069486">
    <property type="protein sequence ID" value="QRO86275.1"/>
    <property type="molecule type" value="Genomic_DNA"/>
</dbReference>
<keyword evidence="1" id="KW-0812">Transmembrane</keyword>
<dbReference type="Proteomes" id="UP000627155">
    <property type="component" value="Chromosome"/>
</dbReference>
<keyword evidence="1" id="KW-0472">Membrane</keyword>
<dbReference type="AlphaFoldDB" id="A0A2T4PT56"/>
<evidence type="ECO:0000313" key="4">
    <source>
        <dbReference type="Proteomes" id="UP000241209"/>
    </source>
</evidence>
<feature type="transmembrane region" description="Helical" evidence="1">
    <location>
        <begin position="6"/>
        <end position="25"/>
    </location>
</feature>